<accession>U2PW45</accession>
<evidence type="ECO:0000256" key="1">
    <source>
        <dbReference type="SAM" id="Phobius"/>
    </source>
</evidence>
<name>U2PW45_LEPWF</name>
<feature type="transmembrane region" description="Helical" evidence="1">
    <location>
        <begin position="53"/>
        <end position="70"/>
    </location>
</feature>
<dbReference type="HOGENOM" id="CLU_1097533_0_0_0"/>
<evidence type="ECO:0000313" key="3">
    <source>
        <dbReference type="Proteomes" id="UP000016626"/>
    </source>
</evidence>
<keyword evidence="1" id="KW-1133">Transmembrane helix</keyword>
<keyword evidence="1" id="KW-0812">Transmembrane</keyword>
<dbReference type="PATRIC" id="fig|888055.3.peg.1824"/>
<comment type="caution">
    <text evidence="2">The sequence shown here is derived from an EMBL/GenBank/DDBJ whole genome shotgun (WGS) entry which is preliminary data.</text>
</comment>
<proteinExistence type="predicted"/>
<organism evidence="2 3">
    <name type="scientific">Leptotrichia wadei (strain F0279)</name>
    <dbReference type="NCBI Taxonomy" id="888055"/>
    <lineage>
        <taxon>Bacteria</taxon>
        <taxon>Fusobacteriati</taxon>
        <taxon>Fusobacteriota</taxon>
        <taxon>Fusobacteriia</taxon>
        <taxon>Fusobacteriales</taxon>
        <taxon>Leptotrichiaceae</taxon>
        <taxon>Leptotrichia</taxon>
    </lineage>
</organism>
<gene>
    <name evidence="2" type="ORF">HMPREF9015_01900</name>
</gene>
<protein>
    <submittedName>
        <fullName evidence="2">Uncharacterized protein</fullName>
    </submittedName>
</protein>
<dbReference type="AlphaFoldDB" id="U2PW45"/>
<dbReference type="Proteomes" id="UP000016626">
    <property type="component" value="Unassembled WGS sequence"/>
</dbReference>
<dbReference type="RefSeq" id="WP_021746813.1">
    <property type="nucleotide sequence ID" value="NZ_KI271422.1"/>
</dbReference>
<dbReference type="EMBL" id="AWVM01000100">
    <property type="protein sequence ID" value="ERK48331.1"/>
    <property type="molecule type" value="Genomic_DNA"/>
</dbReference>
<evidence type="ECO:0000313" key="2">
    <source>
        <dbReference type="EMBL" id="ERK48331.1"/>
    </source>
</evidence>
<keyword evidence="1" id="KW-0472">Membrane</keyword>
<sequence length="253" mass="29762">MFLIFLIIFGFFSYKVFKTYLKEIAETKECRKIMSEREAEIKVINTRTKKDKINIAITIISFLILVVAFPKKERIEKEEPETIYGKISTKDTSITENDAETTKNIEDNVKIQKTRIREEFLKYEKEHLDLWNSMINAMQKSDVYTAYEYAEKSKNAIFEIRRNLRDLKCNKTGDSEFDKQCEETITLGKNAYSAKQEAVSKLLKWFDDLQSPKKVNEAKKSLEKCGEYWQVFLLKFTALTITDEDLKDSKTKK</sequence>
<reference evidence="2 3" key="1">
    <citation type="submission" date="2013-06" db="EMBL/GenBank/DDBJ databases">
        <authorList>
            <person name="Weinstock G."/>
            <person name="Sodergren E."/>
            <person name="Lobos E.A."/>
            <person name="Fulton L."/>
            <person name="Fulton R."/>
            <person name="Courtney L."/>
            <person name="Fronick C."/>
            <person name="O'Laughlin M."/>
            <person name="Godfrey J."/>
            <person name="Wilson R.M."/>
            <person name="Miner T."/>
            <person name="Farmer C."/>
            <person name="Delehaunty K."/>
            <person name="Cordes M."/>
            <person name="Minx P."/>
            <person name="Tomlinson C."/>
            <person name="Chen J."/>
            <person name="Wollam A."/>
            <person name="Pepin K.H."/>
            <person name="Bhonagiri V."/>
            <person name="Zhang X."/>
            <person name="Warren W."/>
            <person name="Mitreva M."/>
            <person name="Mardis E.R."/>
            <person name="Wilson R.K."/>
        </authorList>
    </citation>
    <scope>NUCLEOTIDE SEQUENCE [LARGE SCALE GENOMIC DNA]</scope>
    <source>
        <strain evidence="2 3">F0279</strain>
    </source>
</reference>
<dbReference type="eggNOG" id="ENOG502ZP4N">
    <property type="taxonomic scope" value="Bacteria"/>
</dbReference>